<reference evidence="3" key="1">
    <citation type="journal article" date="2019" name="Int. J. Syst. Evol. Microbiol.">
        <title>The Global Catalogue of Microorganisms (GCM) 10K type strain sequencing project: providing services to taxonomists for standard genome sequencing and annotation.</title>
        <authorList>
            <consortium name="The Broad Institute Genomics Platform"/>
            <consortium name="The Broad Institute Genome Sequencing Center for Infectious Disease"/>
            <person name="Wu L."/>
            <person name="Ma J."/>
        </authorList>
    </citation>
    <scope>NUCLEOTIDE SEQUENCE [LARGE SCALE GENOMIC DNA]</scope>
    <source>
        <strain evidence="3">KACC 11904</strain>
    </source>
</reference>
<comment type="caution">
    <text evidence="2">The sequence shown here is derived from an EMBL/GenBank/DDBJ whole genome shotgun (WGS) entry which is preliminary data.</text>
</comment>
<dbReference type="SUPFAM" id="SSF88713">
    <property type="entry name" value="Glycoside hydrolase/deacetylase"/>
    <property type="match status" value="1"/>
</dbReference>
<proteinExistence type="predicted"/>
<evidence type="ECO:0000259" key="1">
    <source>
        <dbReference type="PROSITE" id="PS51677"/>
    </source>
</evidence>
<dbReference type="InterPro" id="IPR011330">
    <property type="entry name" value="Glyco_hydro/deAcase_b/a-brl"/>
</dbReference>
<dbReference type="RefSeq" id="WP_270878657.1">
    <property type="nucleotide sequence ID" value="NZ_JAQFVF010000020.1"/>
</dbReference>
<keyword evidence="3" id="KW-1185">Reference proteome</keyword>
<organism evidence="2 3">
    <name type="scientific">Paenibacillus aestuarii</name>
    <dbReference type="NCBI Taxonomy" id="516965"/>
    <lineage>
        <taxon>Bacteria</taxon>
        <taxon>Bacillati</taxon>
        <taxon>Bacillota</taxon>
        <taxon>Bacilli</taxon>
        <taxon>Bacillales</taxon>
        <taxon>Paenibacillaceae</taxon>
        <taxon>Paenibacillus</taxon>
    </lineage>
</organism>
<dbReference type="InterPro" id="IPR050248">
    <property type="entry name" value="Polysacc_deacetylase_ArnD"/>
</dbReference>
<name>A0ABW0K6B2_9BACL</name>
<dbReference type="Gene3D" id="3.20.20.370">
    <property type="entry name" value="Glycoside hydrolase/deacetylase"/>
    <property type="match status" value="1"/>
</dbReference>
<gene>
    <name evidence="2" type="ORF">ACFPOG_08970</name>
</gene>
<dbReference type="PANTHER" id="PTHR10587:SF80">
    <property type="entry name" value="CHITOOLIGOSACCHARIDE DEACETYLASE"/>
    <property type="match status" value="1"/>
</dbReference>
<dbReference type="InterPro" id="IPR002509">
    <property type="entry name" value="NODB_dom"/>
</dbReference>
<dbReference type="EMBL" id="JBHSMJ010000009">
    <property type="protein sequence ID" value="MFC5448391.1"/>
    <property type="molecule type" value="Genomic_DNA"/>
</dbReference>
<feature type="domain" description="NodB homology" evidence="1">
    <location>
        <begin position="161"/>
        <end position="337"/>
    </location>
</feature>
<sequence>MQVKRWLLLGGVFAIVLFAIQAVPDIGTYIQAVKSGDLPSFEDNDPSLEVDEAEAMPVMAMASVQTKSEEGIQVSRNRLLDIIKAEAAKRRIAPINAKMDPVWKAIPGYNGLEVDIDETLKLAEHHFTPGKIHYIMKEVPPAIQLDDLGPSPIYKGNPKKPMASIMINVAWGNEYLPRILETLRKENVHATFFFDGSWLKKNVETAKLIQREGHELSNHAYSHKDMRSISRSKAVEEISKTEDLLKQQLGVNNTLFAPPSGYFNEETVRVAADFKLRTVLWTFDTIDWRNPGADRIIERLSRNIEPGTLILMHPTASSSQALGGMIKVIKNKGLTLGTVSELLSSNRVPDTSMMMP</sequence>
<dbReference type="Proteomes" id="UP001596044">
    <property type="component" value="Unassembled WGS sequence"/>
</dbReference>
<evidence type="ECO:0000313" key="2">
    <source>
        <dbReference type="EMBL" id="MFC5448391.1"/>
    </source>
</evidence>
<accession>A0ABW0K6B2</accession>
<dbReference type="PANTHER" id="PTHR10587">
    <property type="entry name" value="GLYCOSYL TRANSFERASE-RELATED"/>
    <property type="match status" value="1"/>
</dbReference>
<dbReference type="CDD" id="cd10950">
    <property type="entry name" value="CE4_BsYlxY_like"/>
    <property type="match status" value="1"/>
</dbReference>
<evidence type="ECO:0000313" key="3">
    <source>
        <dbReference type="Proteomes" id="UP001596044"/>
    </source>
</evidence>
<dbReference type="PROSITE" id="PS51677">
    <property type="entry name" value="NODB"/>
    <property type="match status" value="1"/>
</dbReference>
<protein>
    <submittedName>
        <fullName evidence="2">Polysaccharide deacetylase family protein</fullName>
    </submittedName>
</protein>
<dbReference type="Pfam" id="PF01522">
    <property type="entry name" value="Polysacc_deac_1"/>
    <property type="match status" value="1"/>
</dbReference>